<evidence type="ECO:0000256" key="4">
    <source>
        <dbReference type="ARBA" id="ARBA00006171"/>
    </source>
</evidence>
<dbReference type="Proteomes" id="UP000315439">
    <property type="component" value="Unassembled WGS sequence"/>
</dbReference>
<dbReference type="InterPro" id="IPR050155">
    <property type="entry name" value="HAD-like_hydrolase_sf"/>
</dbReference>
<dbReference type="AlphaFoldDB" id="A0A545U4W5"/>
<dbReference type="GO" id="GO:0008967">
    <property type="term" value="F:phosphoglycolate phosphatase activity"/>
    <property type="evidence" value="ECO:0007669"/>
    <property type="project" value="UniProtKB-EC"/>
</dbReference>
<dbReference type="PANTHER" id="PTHR43434:SF23">
    <property type="entry name" value="PHOSPHOGLYCOLATE PHOSPHATASE"/>
    <property type="match status" value="1"/>
</dbReference>
<dbReference type="FunFam" id="3.40.50.1000:FF:000022">
    <property type="entry name" value="Phosphoglycolate phosphatase"/>
    <property type="match status" value="1"/>
</dbReference>
<reference evidence="10 11" key="1">
    <citation type="submission" date="2019-07" db="EMBL/GenBank/DDBJ databases">
        <title>Draft genome for Aliikangiella sp. M105.</title>
        <authorList>
            <person name="Wang G."/>
        </authorList>
    </citation>
    <scope>NUCLEOTIDE SEQUENCE [LARGE SCALE GENOMIC DNA]</scope>
    <source>
        <strain evidence="10 11">M105</strain>
    </source>
</reference>
<keyword evidence="9" id="KW-0119">Carbohydrate metabolism</keyword>
<evidence type="ECO:0000256" key="8">
    <source>
        <dbReference type="ARBA" id="ARBA00022842"/>
    </source>
</evidence>
<evidence type="ECO:0000256" key="7">
    <source>
        <dbReference type="ARBA" id="ARBA00022801"/>
    </source>
</evidence>
<evidence type="ECO:0000313" key="10">
    <source>
        <dbReference type="EMBL" id="TQV84516.1"/>
    </source>
</evidence>
<evidence type="ECO:0000256" key="2">
    <source>
        <dbReference type="ARBA" id="ARBA00001946"/>
    </source>
</evidence>
<comment type="caution">
    <text evidence="10">The sequence shown here is derived from an EMBL/GenBank/DDBJ whole genome shotgun (WGS) entry which is preliminary data.</text>
</comment>
<name>A0A545U4W5_9GAMM</name>
<organism evidence="10 11">
    <name type="scientific">Aliikangiella coralliicola</name>
    <dbReference type="NCBI Taxonomy" id="2592383"/>
    <lineage>
        <taxon>Bacteria</taxon>
        <taxon>Pseudomonadati</taxon>
        <taxon>Pseudomonadota</taxon>
        <taxon>Gammaproteobacteria</taxon>
        <taxon>Oceanospirillales</taxon>
        <taxon>Pleioneaceae</taxon>
        <taxon>Aliikangiella</taxon>
    </lineage>
</organism>
<gene>
    <name evidence="10" type="primary">gph</name>
    <name evidence="10" type="ORF">FLL46_23160</name>
</gene>
<dbReference type="InterPro" id="IPR041492">
    <property type="entry name" value="HAD_2"/>
</dbReference>
<dbReference type="SUPFAM" id="SSF56784">
    <property type="entry name" value="HAD-like"/>
    <property type="match status" value="1"/>
</dbReference>
<evidence type="ECO:0000313" key="11">
    <source>
        <dbReference type="Proteomes" id="UP000315439"/>
    </source>
</evidence>
<dbReference type="GO" id="GO:0005975">
    <property type="term" value="P:carbohydrate metabolic process"/>
    <property type="evidence" value="ECO:0007669"/>
    <property type="project" value="InterPro"/>
</dbReference>
<sequence>MIAAVFFDLDGTLVDTARDLGNAINRVLTEHGKAPLPQEIIRPYVSGGSPALIKLGFDITSEHNDFEQLKQSFLDYYAQALDSHSHLFPGIQNCLTELEKHNIPWGIVTNKPDFLTQPLLAKLELKTRASVIISGDTFQQKKPDPYPLIQACLRAEVPPEKSIYVGDDERDIIAANAANMISMSVGWGYPGDKDPQQWRSDYYVAKSEELISMLKTFIE</sequence>
<keyword evidence="6" id="KW-0479">Metal-binding</keyword>
<dbReference type="PANTHER" id="PTHR43434">
    <property type="entry name" value="PHOSPHOGLYCOLATE PHOSPHATASE"/>
    <property type="match status" value="1"/>
</dbReference>
<dbReference type="InterPro" id="IPR037512">
    <property type="entry name" value="PGPase_prok"/>
</dbReference>
<evidence type="ECO:0000256" key="1">
    <source>
        <dbReference type="ARBA" id="ARBA00000830"/>
    </source>
</evidence>
<protein>
    <recommendedName>
        <fullName evidence="5">phosphoglycolate phosphatase</fullName>
        <ecNumber evidence="5">3.1.3.18</ecNumber>
    </recommendedName>
</protein>
<comment type="catalytic activity">
    <reaction evidence="1">
        <text>2-phosphoglycolate + H2O = glycolate + phosphate</text>
        <dbReference type="Rhea" id="RHEA:14369"/>
        <dbReference type="ChEBI" id="CHEBI:15377"/>
        <dbReference type="ChEBI" id="CHEBI:29805"/>
        <dbReference type="ChEBI" id="CHEBI:43474"/>
        <dbReference type="ChEBI" id="CHEBI:58033"/>
        <dbReference type="EC" id="3.1.3.18"/>
    </reaction>
</comment>
<dbReference type="PRINTS" id="PR00413">
    <property type="entry name" value="HADHALOGNASE"/>
</dbReference>
<comment type="similarity">
    <text evidence="4">Belongs to the HAD-like hydrolase superfamily. CbbY/CbbZ/Gph/YieH family.</text>
</comment>
<comment type="pathway">
    <text evidence="3">Organic acid metabolism; glycolate biosynthesis; glycolate from 2-phosphoglycolate: step 1/1.</text>
</comment>
<dbReference type="SFLD" id="SFLDG01129">
    <property type="entry name" value="C1.5:_HAD__Beta-PGM__Phosphata"/>
    <property type="match status" value="1"/>
</dbReference>
<dbReference type="SFLD" id="SFLDS00003">
    <property type="entry name" value="Haloacid_Dehalogenase"/>
    <property type="match status" value="1"/>
</dbReference>
<proteinExistence type="inferred from homology"/>
<keyword evidence="7 10" id="KW-0378">Hydrolase</keyword>
<dbReference type="EC" id="3.1.3.18" evidence="5"/>
<evidence type="ECO:0000256" key="3">
    <source>
        <dbReference type="ARBA" id="ARBA00004818"/>
    </source>
</evidence>
<dbReference type="EMBL" id="VIKS01000014">
    <property type="protein sequence ID" value="TQV84516.1"/>
    <property type="molecule type" value="Genomic_DNA"/>
</dbReference>
<dbReference type="NCBIfam" id="TIGR01549">
    <property type="entry name" value="HAD-SF-IA-v1"/>
    <property type="match status" value="1"/>
</dbReference>
<keyword evidence="11" id="KW-1185">Reference proteome</keyword>
<dbReference type="SFLD" id="SFLDG01135">
    <property type="entry name" value="C1.5.6:_HAD__Beta-PGM__Phospha"/>
    <property type="match status" value="1"/>
</dbReference>
<evidence type="ECO:0000256" key="9">
    <source>
        <dbReference type="ARBA" id="ARBA00023277"/>
    </source>
</evidence>
<dbReference type="RefSeq" id="WP_142934196.1">
    <property type="nucleotide sequence ID" value="NZ_ML660170.1"/>
</dbReference>
<dbReference type="InterPro" id="IPR023214">
    <property type="entry name" value="HAD_sf"/>
</dbReference>
<dbReference type="Gene3D" id="1.10.150.240">
    <property type="entry name" value="Putative phosphatase, domain 2"/>
    <property type="match status" value="1"/>
</dbReference>
<keyword evidence="8" id="KW-0460">Magnesium</keyword>
<dbReference type="NCBIfam" id="TIGR01449">
    <property type="entry name" value="PGP_bact"/>
    <property type="match status" value="1"/>
</dbReference>
<dbReference type="GO" id="GO:0006281">
    <property type="term" value="P:DNA repair"/>
    <property type="evidence" value="ECO:0007669"/>
    <property type="project" value="TreeGrafter"/>
</dbReference>
<dbReference type="InterPro" id="IPR023198">
    <property type="entry name" value="PGP-like_dom2"/>
</dbReference>
<dbReference type="InterPro" id="IPR036412">
    <property type="entry name" value="HAD-like_sf"/>
</dbReference>
<comment type="cofactor">
    <cofactor evidence="2">
        <name>Mg(2+)</name>
        <dbReference type="ChEBI" id="CHEBI:18420"/>
    </cofactor>
</comment>
<accession>A0A545U4W5</accession>
<dbReference type="GO" id="GO:0046872">
    <property type="term" value="F:metal ion binding"/>
    <property type="evidence" value="ECO:0007669"/>
    <property type="project" value="UniProtKB-KW"/>
</dbReference>
<dbReference type="Pfam" id="PF13419">
    <property type="entry name" value="HAD_2"/>
    <property type="match status" value="1"/>
</dbReference>
<dbReference type="GO" id="GO:0005829">
    <property type="term" value="C:cytosol"/>
    <property type="evidence" value="ECO:0007669"/>
    <property type="project" value="TreeGrafter"/>
</dbReference>
<evidence type="ECO:0000256" key="5">
    <source>
        <dbReference type="ARBA" id="ARBA00013078"/>
    </source>
</evidence>
<dbReference type="Gene3D" id="3.40.50.1000">
    <property type="entry name" value="HAD superfamily/HAD-like"/>
    <property type="match status" value="1"/>
</dbReference>
<evidence type="ECO:0000256" key="6">
    <source>
        <dbReference type="ARBA" id="ARBA00022723"/>
    </source>
</evidence>
<dbReference type="OrthoDB" id="9776368at2"/>
<dbReference type="InterPro" id="IPR006439">
    <property type="entry name" value="HAD-SF_hydro_IA"/>
</dbReference>